<reference evidence="1" key="1">
    <citation type="journal article" date="2020" name="Stud. Mycol.">
        <title>101 Dothideomycetes genomes: a test case for predicting lifestyles and emergence of pathogens.</title>
        <authorList>
            <person name="Haridas S."/>
            <person name="Albert R."/>
            <person name="Binder M."/>
            <person name="Bloem J."/>
            <person name="Labutti K."/>
            <person name="Salamov A."/>
            <person name="Andreopoulos B."/>
            <person name="Baker S."/>
            <person name="Barry K."/>
            <person name="Bills G."/>
            <person name="Bluhm B."/>
            <person name="Cannon C."/>
            <person name="Castanera R."/>
            <person name="Culley D."/>
            <person name="Daum C."/>
            <person name="Ezra D."/>
            <person name="Gonzalez J."/>
            <person name="Henrissat B."/>
            <person name="Kuo A."/>
            <person name="Liang C."/>
            <person name="Lipzen A."/>
            <person name="Lutzoni F."/>
            <person name="Magnuson J."/>
            <person name="Mondo S."/>
            <person name="Nolan M."/>
            <person name="Ohm R."/>
            <person name="Pangilinan J."/>
            <person name="Park H.-J."/>
            <person name="Ramirez L."/>
            <person name="Alfaro M."/>
            <person name="Sun H."/>
            <person name="Tritt A."/>
            <person name="Yoshinaga Y."/>
            <person name="Zwiers L.-H."/>
            <person name="Turgeon B."/>
            <person name="Goodwin S."/>
            <person name="Spatafora J."/>
            <person name="Crous P."/>
            <person name="Grigoriev I."/>
        </authorList>
    </citation>
    <scope>NUCLEOTIDE SEQUENCE</scope>
    <source>
        <strain evidence="1">CBS 121167</strain>
    </source>
</reference>
<dbReference type="OrthoDB" id="536881at2759"/>
<accession>A0A6A6B0M3</accession>
<protein>
    <recommendedName>
        <fullName evidence="3">Receptor L-domain domain-containing protein</fullName>
    </recommendedName>
</protein>
<gene>
    <name evidence="1" type="ORF">K452DRAFT_236423</name>
</gene>
<evidence type="ECO:0000313" key="1">
    <source>
        <dbReference type="EMBL" id="KAF2137098.1"/>
    </source>
</evidence>
<dbReference type="GeneID" id="54295003"/>
<dbReference type="RefSeq" id="XP_033392816.1">
    <property type="nucleotide sequence ID" value="XM_033537507.1"/>
</dbReference>
<evidence type="ECO:0008006" key="3">
    <source>
        <dbReference type="Google" id="ProtNLM"/>
    </source>
</evidence>
<feature type="non-terminal residue" evidence="1">
    <location>
        <position position="1"/>
    </location>
</feature>
<dbReference type="AlphaFoldDB" id="A0A6A6B0M3"/>
<organism evidence="1 2">
    <name type="scientific">Aplosporella prunicola CBS 121167</name>
    <dbReference type="NCBI Taxonomy" id="1176127"/>
    <lineage>
        <taxon>Eukaryota</taxon>
        <taxon>Fungi</taxon>
        <taxon>Dikarya</taxon>
        <taxon>Ascomycota</taxon>
        <taxon>Pezizomycotina</taxon>
        <taxon>Dothideomycetes</taxon>
        <taxon>Dothideomycetes incertae sedis</taxon>
        <taxon>Botryosphaeriales</taxon>
        <taxon>Aplosporellaceae</taxon>
        <taxon>Aplosporella</taxon>
    </lineage>
</organism>
<evidence type="ECO:0000313" key="2">
    <source>
        <dbReference type="Proteomes" id="UP000799438"/>
    </source>
</evidence>
<keyword evidence="2" id="KW-1185">Reference proteome</keyword>
<dbReference type="EMBL" id="ML995507">
    <property type="protein sequence ID" value="KAF2137098.1"/>
    <property type="molecule type" value="Genomic_DNA"/>
</dbReference>
<proteinExistence type="predicted"/>
<sequence>STTTIHGTRDASALASCITYTGSIAIATDAVGEIAINKVEVITGNLTAYGVDGLISLSGDSLRSLDTFSLQTVPGLSTVRFPSISQINSLQWTGATNLTDIAFNITATSIQAVTVGDTSLGSLDKLGLQSLRYANEIRVINNPHLQSFPLPRLYEVTSNLTFGDNGDRFDIPLPSLEIAENVYLYNISSFSINMLKNVSNFLSVHNTNSETILVSQLARVGSFLDLVGNTRWSEVAFPGFYEAGNILIDGSPNLTTLRLSTLQNAAGNVSLSGNFSELVLSPRE</sequence>
<name>A0A6A6B0M3_9PEZI</name>
<dbReference type="Proteomes" id="UP000799438">
    <property type="component" value="Unassembled WGS sequence"/>
</dbReference>
<dbReference type="SUPFAM" id="SSF52058">
    <property type="entry name" value="L domain-like"/>
    <property type="match status" value="1"/>
</dbReference>